<name>A0A136IT86_9PEZI</name>
<evidence type="ECO:0000313" key="1">
    <source>
        <dbReference type="EMBL" id="KXJ88068.1"/>
    </source>
</evidence>
<keyword evidence="2" id="KW-1185">Reference proteome</keyword>
<gene>
    <name evidence="1" type="ORF">Micbo1qcDRAFT_178236</name>
</gene>
<dbReference type="InParanoid" id="A0A136IT86"/>
<reference evidence="2" key="1">
    <citation type="submission" date="2016-02" db="EMBL/GenBank/DDBJ databases">
        <title>Draft genome sequence of Microdochium bolleyi, a fungal endophyte of beachgrass.</title>
        <authorList>
            <consortium name="DOE Joint Genome Institute"/>
            <person name="David A.S."/>
            <person name="May G."/>
            <person name="Haridas S."/>
            <person name="Lim J."/>
            <person name="Wang M."/>
            <person name="Labutti K."/>
            <person name="Lipzen A."/>
            <person name="Barry K."/>
            <person name="Grigoriev I.V."/>
        </authorList>
    </citation>
    <scope>NUCLEOTIDE SEQUENCE [LARGE SCALE GENOMIC DNA]</scope>
    <source>
        <strain evidence="2">J235TASD1</strain>
    </source>
</reference>
<sequence>MTARRLLAQSDSLSIDTRLQTTDSRQSAEHVVELQSIKQFFMFCLNGHHKSLQRDSWPNLPDTLFGNIDSIWKPHGSDTMDMIRLMDFIIEGDNFWWQQNRETPISEILHTLGSNENPLVLRNLLSDINGIKAKAKTPRLVSQPLLRSYSGRSALIEISKLTRSPWGAWFLQLWVLSAAISTRKVTEVGGDVLNKGGYEAAINLWKKVLFIWDYLHGVTDVLAEIVDVVSTILVRVNQYWSDKYNNGLSLYLSERWEEFFILHFSRMLRWTKWYMRHILIEPKQRKWINHLLSGTTSLQETLDLICAIITAQTILRRLDAIEPIPDSMFSSGDGRLAMLSM</sequence>
<dbReference type="EMBL" id="KQ964259">
    <property type="protein sequence ID" value="KXJ88068.1"/>
    <property type="molecule type" value="Genomic_DNA"/>
</dbReference>
<dbReference type="AlphaFoldDB" id="A0A136IT86"/>
<dbReference type="Proteomes" id="UP000070501">
    <property type="component" value="Unassembled WGS sequence"/>
</dbReference>
<protein>
    <submittedName>
        <fullName evidence="1">Uncharacterized protein</fullName>
    </submittedName>
</protein>
<evidence type="ECO:0000313" key="2">
    <source>
        <dbReference type="Proteomes" id="UP000070501"/>
    </source>
</evidence>
<proteinExistence type="predicted"/>
<organism evidence="1 2">
    <name type="scientific">Microdochium bolleyi</name>
    <dbReference type="NCBI Taxonomy" id="196109"/>
    <lineage>
        <taxon>Eukaryota</taxon>
        <taxon>Fungi</taxon>
        <taxon>Dikarya</taxon>
        <taxon>Ascomycota</taxon>
        <taxon>Pezizomycotina</taxon>
        <taxon>Sordariomycetes</taxon>
        <taxon>Xylariomycetidae</taxon>
        <taxon>Xylariales</taxon>
        <taxon>Microdochiaceae</taxon>
        <taxon>Microdochium</taxon>
    </lineage>
</organism>
<accession>A0A136IT86</accession>
<dbReference type="OrthoDB" id="10448851at2759"/>